<gene>
    <name evidence="7" type="ORF">ESB13_14935</name>
</gene>
<dbReference type="AlphaFoldDB" id="A0A4Q1D4L7"/>
<dbReference type="Gene3D" id="3.20.20.80">
    <property type="entry name" value="Glycosidases"/>
    <property type="match status" value="1"/>
</dbReference>
<keyword evidence="8" id="KW-1185">Reference proteome</keyword>
<dbReference type="InterPro" id="IPR013783">
    <property type="entry name" value="Ig-like_fold"/>
</dbReference>
<dbReference type="Gene3D" id="2.60.40.10">
    <property type="entry name" value="Immunoglobulins"/>
    <property type="match status" value="1"/>
</dbReference>
<accession>A0A4Q1D4L7</accession>
<keyword evidence="2 7" id="KW-0378">Hydrolase</keyword>
<dbReference type="RefSeq" id="WP_129004443.1">
    <property type="nucleotide sequence ID" value="NZ_SDHZ01000002.1"/>
</dbReference>
<proteinExistence type="inferred from homology"/>
<dbReference type="Pfam" id="PF00703">
    <property type="entry name" value="Glyco_hydro_2"/>
    <property type="match status" value="1"/>
</dbReference>
<feature type="domain" description="Glycoside hydrolase family 2 catalytic" evidence="5">
    <location>
        <begin position="299"/>
        <end position="560"/>
    </location>
</feature>
<dbReference type="InterPro" id="IPR051913">
    <property type="entry name" value="GH2_Domain-Containing"/>
</dbReference>
<reference evidence="7 8" key="1">
    <citation type="submission" date="2019-01" db="EMBL/GenBank/DDBJ databases">
        <title>Filimonas sp. strain TTM-71.</title>
        <authorList>
            <person name="Chen W.-M."/>
        </authorList>
    </citation>
    <scope>NUCLEOTIDE SEQUENCE [LARGE SCALE GENOMIC DNA]</scope>
    <source>
        <strain evidence="7 8">TTM-71</strain>
    </source>
</reference>
<dbReference type="GO" id="GO:0004553">
    <property type="term" value="F:hydrolase activity, hydrolyzing O-glycosyl compounds"/>
    <property type="evidence" value="ECO:0007669"/>
    <property type="project" value="InterPro"/>
</dbReference>
<comment type="caution">
    <text evidence="7">The sequence shown here is derived from an EMBL/GenBank/DDBJ whole genome shotgun (WGS) entry which is preliminary data.</text>
</comment>
<comment type="similarity">
    <text evidence="1">Belongs to the glycosyl hydrolase 2 family.</text>
</comment>
<dbReference type="PANTHER" id="PTHR42732:SF1">
    <property type="entry name" value="BETA-MANNOSIDASE"/>
    <property type="match status" value="1"/>
</dbReference>
<dbReference type="EMBL" id="SDHZ01000002">
    <property type="protein sequence ID" value="RXK83390.1"/>
    <property type="molecule type" value="Genomic_DNA"/>
</dbReference>
<name>A0A4Q1D4L7_9BACT</name>
<dbReference type="InterPro" id="IPR006101">
    <property type="entry name" value="Glyco_hydro_2"/>
</dbReference>
<dbReference type="Pfam" id="PF02837">
    <property type="entry name" value="Glyco_hydro_2_N"/>
    <property type="match status" value="1"/>
</dbReference>
<dbReference type="InterPro" id="IPR008979">
    <property type="entry name" value="Galactose-bd-like_sf"/>
</dbReference>
<feature type="domain" description="Glycoside hydrolase family 2 immunoglobulin-like beta-sandwich" evidence="4">
    <location>
        <begin position="208"/>
        <end position="297"/>
    </location>
</feature>
<evidence type="ECO:0000259" key="4">
    <source>
        <dbReference type="Pfam" id="PF00703"/>
    </source>
</evidence>
<dbReference type="PANTHER" id="PTHR42732">
    <property type="entry name" value="BETA-GALACTOSIDASE"/>
    <property type="match status" value="1"/>
</dbReference>
<dbReference type="PRINTS" id="PR00132">
    <property type="entry name" value="GLHYDRLASE2"/>
</dbReference>
<dbReference type="InterPro" id="IPR006103">
    <property type="entry name" value="Glyco_hydro_2_cat"/>
</dbReference>
<dbReference type="InterPro" id="IPR006104">
    <property type="entry name" value="Glyco_hydro_2_N"/>
</dbReference>
<evidence type="ECO:0000256" key="3">
    <source>
        <dbReference type="ARBA" id="ARBA00023295"/>
    </source>
</evidence>
<sequence>MSRKINRIGIACCFWLIGVLPAAKSQDAEDRQLLHSGDAGRQHWMLDGKWQVAVDWYDKGGADEIIRNKQPAGKADFVEYSFDNSETLQVPGDWNSQRPELKYYEGSIWYRRRFDCGVKPGKRYLLDFGGVSNRCDVFVNGEKVGSHEGGFTSFRFDITAMLRSGENLLLLKVNNERRVDAIPARKFDWWNYGGITRSVTITEVPDVHISDYFIQLKKGSRSQLGGWVQLSARDSKRAVTLEIGEAGIRKTVYTDTLGRASIDIAAALTLWSPENPRLYRVRISTEQDCLQDEIGFRSIEVSGTQILLNGKPVFLKGVSFHEEIAQRQGRAFSESDARQLLSSARELGCNFVRLAHYPQSEQTVRMAERMGLMMWEEIPVWQGIQFTNPVILQRASTMLHEMIDRDKNRCGIIIWSLSNETAPSAARNAVLTRMAAEARQADPTRLISSAFDAFKYNKNEILIKDSFSLQLDVLAANKYMGWYHPWPAGPGNVVWKSDFNKPLIISEFGGEALYGNHGSADTASLWTEEYQERLYIDNIAMFDKIPFLAGVCPWVLADFRSPFRMHASFQEGWNRKGLLSDRGFKKKAWFIMYHYYKSMDEKIKPPNNILQLPDKQ</sequence>
<evidence type="ECO:0000256" key="2">
    <source>
        <dbReference type="ARBA" id="ARBA00022801"/>
    </source>
</evidence>
<evidence type="ECO:0000313" key="8">
    <source>
        <dbReference type="Proteomes" id="UP000290545"/>
    </source>
</evidence>
<dbReference type="Proteomes" id="UP000290545">
    <property type="component" value="Unassembled WGS sequence"/>
</dbReference>
<dbReference type="GO" id="GO:0005975">
    <property type="term" value="P:carbohydrate metabolic process"/>
    <property type="evidence" value="ECO:0007669"/>
    <property type="project" value="InterPro"/>
</dbReference>
<evidence type="ECO:0000256" key="1">
    <source>
        <dbReference type="ARBA" id="ARBA00007401"/>
    </source>
</evidence>
<evidence type="ECO:0000259" key="6">
    <source>
        <dbReference type="Pfam" id="PF02837"/>
    </source>
</evidence>
<dbReference type="SUPFAM" id="SSF49303">
    <property type="entry name" value="beta-Galactosidase/glucuronidase domain"/>
    <property type="match status" value="1"/>
</dbReference>
<dbReference type="Gene3D" id="2.60.120.260">
    <property type="entry name" value="Galactose-binding domain-like"/>
    <property type="match status" value="1"/>
</dbReference>
<feature type="domain" description="Glycosyl hydrolases family 2 sugar binding" evidence="6">
    <location>
        <begin position="46"/>
        <end position="205"/>
    </location>
</feature>
<evidence type="ECO:0000313" key="7">
    <source>
        <dbReference type="EMBL" id="RXK83390.1"/>
    </source>
</evidence>
<dbReference type="SUPFAM" id="SSF51445">
    <property type="entry name" value="(Trans)glycosidases"/>
    <property type="match status" value="1"/>
</dbReference>
<dbReference type="OrthoDB" id="857501at2"/>
<dbReference type="InterPro" id="IPR036156">
    <property type="entry name" value="Beta-gal/glucu_dom_sf"/>
</dbReference>
<dbReference type="InterPro" id="IPR017853">
    <property type="entry name" value="GH"/>
</dbReference>
<organism evidence="7 8">
    <name type="scientific">Filimonas effusa</name>
    <dbReference type="NCBI Taxonomy" id="2508721"/>
    <lineage>
        <taxon>Bacteria</taxon>
        <taxon>Pseudomonadati</taxon>
        <taxon>Bacteroidota</taxon>
        <taxon>Chitinophagia</taxon>
        <taxon>Chitinophagales</taxon>
        <taxon>Chitinophagaceae</taxon>
        <taxon>Filimonas</taxon>
    </lineage>
</organism>
<dbReference type="InterPro" id="IPR006102">
    <property type="entry name" value="Ig-like_GH2"/>
</dbReference>
<dbReference type="SUPFAM" id="SSF49785">
    <property type="entry name" value="Galactose-binding domain-like"/>
    <property type="match status" value="1"/>
</dbReference>
<keyword evidence="3" id="KW-0326">Glycosidase</keyword>
<evidence type="ECO:0000259" key="5">
    <source>
        <dbReference type="Pfam" id="PF02836"/>
    </source>
</evidence>
<protein>
    <submittedName>
        <fullName evidence="7">Glycoside hydrolase family 2</fullName>
    </submittedName>
</protein>
<dbReference type="Pfam" id="PF02836">
    <property type="entry name" value="Glyco_hydro_2_C"/>
    <property type="match status" value="1"/>
</dbReference>